<evidence type="ECO:0000256" key="7">
    <source>
        <dbReference type="ARBA" id="ARBA00023136"/>
    </source>
</evidence>
<dbReference type="Gene3D" id="1.10.3470.10">
    <property type="entry name" value="ABC transporter involved in vitamin B12 uptake, BtuC"/>
    <property type="match status" value="1"/>
</dbReference>
<dbReference type="GO" id="GO:0022857">
    <property type="term" value="F:transmembrane transporter activity"/>
    <property type="evidence" value="ECO:0007669"/>
    <property type="project" value="InterPro"/>
</dbReference>
<proteinExistence type="inferred from homology"/>
<evidence type="ECO:0000313" key="10">
    <source>
        <dbReference type="Proteomes" id="UP000255050"/>
    </source>
</evidence>
<dbReference type="EMBL" id="UGJR01000002">
    <property type="protein sequence ID" value="STR41051.1"/>
    <property type="molecule type" value="Genomic_DNA"/>
</dbReference>
<evidence type="ECO:0000313" key="9">
    <source>
        <dbReference type="EMBL" id="STR41051.1"/>
    </source>
</evidence>
<dbReference type="PANTHER" id="PTHR30472:SF25">
    <property type="entry name" value="ABC TRANSPORTER PERMEASE PROTEIN MJ0876-RELATED"/>
    <property type="match status" value="1"/>
</dbReference>
<dbReference type="InterPro" id="IPR000522">
    <property type="entry name" value="ABC_transptr_permease_BtuC"/>
</dbReference>
<evidence type="ECO:0000256" key="5">
    <source>
        <dbReference type="ARBA" id="ARBA00022692"/>
    </source>
</evidence>
<organism evidence="9 10">
    <name type="scientific">Klebsiella michiganensis</name>
    <dbReference type="NCBI Taxonomy" id="1134687"/>
    <lineage>
        <taxon>Bacteria</taxon>
        <taxon>Pseudomonadati</taxon>
        <taxon>Pseudomonadota</taxon>
        <taxon>Gammaproteobacteria</taxon>
        <taxon>Enterobacterales</taxon>
        <taxon>Enterobacteriaceae</taxon>
        <taxon>Klebsiella/Raoultella group</taxon>
        <taxon>Klebsiella</taxon>
    </lineage>
</organism>
<keyword evidence="7 8" id="KW-0472">Membrane</keyword>
<name>A0A7H4LY25_9ENTR</name>
<reference evidence="9 10" key="1">
    <citation type="submission" date="2018-06" db="EMBL/GenBank/DDBJ databases">
        <authorList>
            <consortium name="Pathogen Informatics"/>
            <person name="Doyle S."/>
        </authorList>
    </citation>
    <scope>NUCLEOTIDE SEQUENCE [LARGE SCALE GENOMIC DNA]</scope>
    <source>
        <strain evidence="9 10">NCTC11694</strain>
    </source>
</reference>
<feature type="transmembrane region" description="Helical" evidence="8">
    <location>
        <begin position="56"/>
        <end position="74"/>
    </location>
</feature>
<comment type="subcellular location">
    <subcellularLocation>
        <location evidence="1">Cell membrane</location>
        <topology evidence="1">Multi-pass membrane protein</topology>
    </subcellularLocation>
</comment>
<evidence type="ECO:0000256" key="8">
    <source>
        <dbReference type="SAM" id="Phobius"/>
    </source>
</evidence>
<comment type="similarity">
    <text evidence="2">Belongs to the binding-protein-dependent transport system permease family. FecCD subfamily.</text>
</comment>
<dbReference type="Proteomes" id="UP000255050">
    <property type="component" value="Unassembled WGS sequence"/>
</dbReference>
<dbReference type="PANTHER" id="PTHR30472">
    <property type="entry name" value="FERRIC ENTEROBACTIN TRANSPORT SYSTEM PERMEASE PROTEIN"/>
    <property type="match status" value="1"/>
</dbReference>
<dbReference type="SUPFAM" id="SSF81345">
    <property type="entry name" value="ABC transporter involved in vitamin B12 uptake, BtuC"/>
    <property type="match status" value="1"/>
</dbReference>
<dbReference type="GO" id="GO:0033214">
    <property type="term" value="P:siderophore-iron import into cell"/>
    <property type="evidence" value="ECO:0007669"/>
    <property type="project" value="TreeGrafter"/>
</dbReference>
<sequence length="126" mass="12964">MAIVVGLALGLAGGGMQTILNNPLASPFTLGVSSAAAFGAALGYRAGDRDSRHSGQWFVSANAFIFALLAALLLDGITRWTQVATSGVILFGDRAGVYLQCAGIDAAVCRQRRYPPGAGVLDDGQH</sequence>
<dbReference type="GO" id="GO:0005886">
    <property type="term" value="C:plasma membrane"/>
    <property type="evidence" value="ECO:0007669"/>
    <property type="project" value="UniProtKB-SubCell"/>
</dbReference>
<evidence type="ECO:0000256" key="1">
    <source>
        <dbReference type="ARBA" id="ARBA00004651"/>
    </source>
</evidence>
<evidence type="ECO:0000256" key="4">
    <source>
        <dbReference type="ARBA" id="ARBA00022475"/>
    </source>
</evidence>
<feature type="transmembrane region" description="Helical" evidence="8">
    <location>
        <begin position="24"/>
        <end position="44"/>
    </location>
</feature>
<comment type="caution">
    <text evidence="9">The sequence shown here is derived from an EMBL/GenBank/DDBJ whole genome shotgun (WGS) entry which is preliminary data.</text>
</comment>
<accession>A0A7H4LY25</accession>
<evidence type="ECO:0000256" key="2">
    <source>
        <dbReference type="ARBA" id="ARBA00007935"/>
    </source>
</evidence>
<evidence type="ECO:0000256" key="3">
    <source>
        <dbReference type="ARBA" id="ARBA00022448"/>
    </source>
</evidence>
<evidence type="ECO:0000256" key="6">
    <source>
        <dbReference type="ARBA" id="ARBA00022989"/>
    </source>
</evidence>
<dbReference type="Pfam" id="PF01032">
    <property type="entry name" value="FecCD"/>
    <property type="match status" value="1"/>
</dbReference>
<keyword evidence="6 8" id="KW-1133">Transmembrane helix</keyword>
<keyword evidence="4" id="KW-1003">Cell membrane</keyword>
<dbReference type="InterPro" id="IPR037294">
    <property type="entry name" value="ABC_BtuC-like"/>
</dbReference>
<keyword evidence="5 8" id="KW-0812">Transmembrane</keyword>
<gene>
    <name evidence="9" type="ORF">NCTC11694_02226</name>
</gene>
<dbReference type="AlphaFoldDB" id="A0A7H4LY25"/>
<keyword evidence="3" id="KW-0813">Transport</keyword>
<protein>
    <submittedName>
        <fullName evidence="9">Iron(III) dicitrate transport system permease protein FecD</fullName>
    </submittedName>
</protein>